<keyword evidence="1" id="KW-0732">Signal</keyword>
<feature type="chain" id="PRO_5001520302" evidence="1">
    <location>
        <begin position="23"/>
        <end position="119"/>
    </location>
</feature>
<protein>
    <submittedName>
        <fullName evidence="2">Putative ixodegrins large 9</fullName>
    </submittedName>
</protein>
<dbReference type="Gene3D" id="2.10.80.10">
    <property type="entry name" value="Lipase, subunit A"/>
    <property type="match status" value="1"/>
</dbReference>
<dbReference type="EMBL" id="GBBL01000803">
    <property type="protein sequence ID" value="JAC26517.1"/>
    <property type="molecule type" value="mRNA"/>
</dbReference>
<evidence type="ECO:0000313" key="2">
    <source>
        <dbReference type="EMBL" id="JAC26517.1"/>
    </source>
</evidence>
<evidence type="ECO:0000256" key="1">
    <source>
        <dbReference type="SAM" id="SignalP"/>
    </source>
</evidence>
<proteinExistence type="evidence at transcript level"/>
<name>A0A023FYD8_AMBPA</name>
<accession>A0A023FYD8</accession>
<feature type="signal peptide" evidence="1">
    <location>
        <begin position="1"/>
        <end position="22"/>
    </location>
</feature>
<dbReference type="AlphaFoldDB" id="A0A023FYD8"/>
<sequence>MRCLLANGVVLLLVISMCVVRAYYYGGGQHSLDGVVQRRIRDSRWPHYFHRKRYRGEICQSSDDCFPWLCCVQRVHRTCQPMSWYGQRCGLGQIKGGCYWQHCPCVYGEDFCQRGFCQA</sequence>
<organism evidence="2">
    <name type="scientific">Amblyomma parvum</name>
    <name type="common">South American tick</name>
    <dbReference type="NCBI Taxonomy" id="251391"/>
    <lineage>
        <taxon>Eukaryota</taxon>
        <taxon>Metazoa</taxon>
        <taxon>Ecdysozoa</taxon>
        <taxon>Arthropoda</taxon>
        <taxon>Chelicerata</taxon>
        <taxon>Arachnida</taxon>
        <taxon>Acari</taxon>
        <taxon>Parasitiformes</taxon>
        <taxon>Ixodida</taxon>
        <taxon>Ixodoidea</taxon>
        <taxon>Ixodidae</taxon>
        <taxon>Amblyomminae</taxon>
        <taxon>Amblyomma</taxon>
    </lineage>
</organism>
<reference evidence="2" key="1">
    <citation type="submission" date="2014-03" db="EMBL/GenBank/DDBJ databases">
        <title>The sialotranscriptome of Amblyomma triste, Amblyomma parvum and Amblyomma cajennense ticks, uncovered by 454-based RNA-seq.</title>
        <authorList>
            <person name="Garcia G.R."/>
            <person name="Gardinassi L.G."/>
            <person name="Ribeiro J.M."/>
            <person name="Anatrielo E."/>
            <person name="Ferreira B.R."/>
            <person name="Moreira H.N."/>
            <person name="Mafra C."/>
            <person name="Olegario M.M."/>
            <person name="Szabo P.J."/>
            <person name="Miranda-Santos I.K."/>
            <person name="Maruyama S.R."/>
        </authorList>
    </citation>
    <scope>NUCLEOTIDE SEQUENCE</scope>
    <source>
        <strain evidence="2">Araguapaz</strain>
        <tissue evidence="2">Salivary glands</tissue>
    </source>
</reference>